<keyword evidence="2" id="KW-1185">Reference proteome</keyword>
<evidence type="ECO:0000313" key="1">
    <source>
        <dbReference type="EMBL" id="KAK5973253.1"/>
    </source>
</evidence>
<name>A0AAN8FYU6_TRICO</name>
<reference evidence="1 2" key="1">
    <citation type="submission" date="2019-10" db="EMBL/GenBank/DDBJ databases">
        <title>Assembly and Annotation for the nematode Trichostrongylus colubriformis.</title>
        <authorList>
            <person name="Martin J."/>
        </authorList>
    </citation>
    <scope>NUCLEOTIDE SEQUENCE [LARGE SCALE GENOMIC DNA]</scope>
    <source>
        <strain evidence="1">G859</strain>
        <tissue evidence="1">Whole worm</tissue>
    </source>
</reference>
<organism evidence="1 2">
    <name type="scientific">Trichostrongylus colubriformis</name>
    <name type="common">Black scour worm</name>
    <dbReference type="NCBI Taxonomy" id="6319"/>
    <lineage>
        <taxon>Eukaryota</taxon>
        <taxon>Metazoa</taxon>
        <taxon>Ecdysozoa</taxon>
        <taxon>Nematoda</taxon>
        <taxon>Chromadorea</taxon>
        <taxon>Rhabditida</taxon>
        <taxon>Rhabditina</taxon>
        <taxon>Rhabditomorpha</taxon>
        <taxon>Strongyloidea</taxon>
        <taxon>Trichostrongylidae</taxon>
        <taxon>Trichostrongylus</taxon>
    </lineage>
</organism>
<evidence type="ECO:0000313" key="2">
    <source>
        <dbReference type="Proteomes" id="UP001331761"/>
    </source>
</evidence>
<comment type="caution">
    <text evidence="1">The sequence shown here is derived from an EMBL/GenBank/DDBJ whole genome shotgun (WGS) entry which is preliminary data.</text>
</comment>
<protein>
    <submittedName>
        <fullName evidence="1">Uncharacterized protein</fullName>
    </submittedName>
</protein>
<dbReference type="Proteomes" id="UP001331761">
    <property type="component" value="Unassembled WGS sequence"/>
</dbReference>
<gene>
    <name evidence="1" type="ORF">GCK32_017826</name>
</gene>
<dbReference type="EMBL" id="WIXE01015720">
    <property type="protein sequence ID" value="KAK5973253.1"/>
    <property type="molecule type" value="Genomic_DNA"/>
</dbReference>
<proteinExistence type="predicted"/>
<sequence>MKMMRNVLREKGTIIINVARNETEDEKFITKCTEVQSSSTWREMKQKTKNSSPNVQSSRLCFCPPSKHVWNFNFVVR</sequence>
<dbReference type="AlphaFoldDB" id="A0AAN8FYU6"/>
<accession>A0AAN8FYU6</accession>